<accession>A0A1R2BYB5</accession>
<organism evidence="2 3">
    <name type="scientific">Stentor coeruleus</name>
    <dbReference type="NCBI Taxonomy" id="5963"/>
    <lineage>
        <taxon>Eukaryota</taxon>
        <taxon>Sar</taxon>
        <taxon>Alveolata</taxon>
        <taxon>Ciliophora</taxon>
        <taxon>Postciliodesmatophora</taxon>
        <taxon>Heterotrichea</taxon>
        <taxon>Heterotrichida</taxon>
        <taxon>Stentoridae</taxon>
        <taxon>Stentor</taxon>
    </lineage>
</organism>
<dbReference type="PANTHER" id="PTHR32046:SF12">
    <property type="entry name" value="AIG1-TYPE G DOMAIN-CONTAINING PROTEIN"/>
    <property type="match status" value="1"/>
</dbReference>
<name>A0A1R2BYB5_9CILI</name>
<sequence>MGCGKIGCGNFFFPEEGNTEANLVPGNSNSEFQEIVNINHNIPVLADLLDIESQIVMSEDIEPYDPQSAQIIIKELKDWIDIPNSLSIPSPTNSEQRESYNWDLVTKIKMKKKEIEELKIISENFQNSITKGENVIILQKWTDTRNLNLICLNHNSICKIKCALEYKKHKNEVDYTKCEIFYESFHCRECGCLANNHTHIKKKPLLKSNNFESINDAKNVLNEMNKNIIKGQKKIERYCQRIPDENYDIIELQPHLESISVNPTLNIDNENININDKDALAINAKILILQTVIANNNLKNIENCLKNKSVKVTNQIWVHSNSIRTICINNLTECDNKLHKGTWRNSSCQQRGCAQEDHINIPYRLIQTEISSNNPLQLNNQKNNIIQQRQECINKLSSFQDVIIINYKEDKNFINIIERINSSKTSYSKTILTLNQSSNNNKLEFINTLKINIAYCEIIIENINEIQNCIKNSTFDLKISKWVDTNYHNTVCATHKVICHEMCSLNYNNKTGTTLFLSCACFNNYKYCNNCGCQSESHMHVRKKLVIKTKNMKRKSVLVTKLEKFVQKKQIVQKELKKAQRDILVAYKNDQELLELNEKIIFCLNYNEENSVVAVCSEVEMFLFINEVKIKISEFEALLVVIKKVNYCIKSSTKILNVEKWVDTNNHNTVCFFHKTICHENCKLEFNDKAGTDYFLKCASFGNSSNCRKCKCKSKTHMHLRKKIAMTTQTFQNINEVRIEYKKYIIQLEVNKKELVVLKEKLLKYNCTDKMYFILIEKIEFCINYKVESIDEIRVNNVQPNSNIPSNNIEPSDDIRVYNVQPRNNIEPNDDIRVYNVQPSSNIRVNNIEPNDDIRVYNLQRNNNIRQLSDDIRVYNMQPNNNIRVSSIEPSNNIRVNNVDQGEIMKFINNLKEKIAEFDVVYINITQIKLAVTNSSDNVKIGEWVDTNWHNTICTFHKTLCHEKCGLDFNENTGTNYFINCYSFQRASKCRICNCGSENHMHSRKKFIEKNINVKGNDKKIETSINIYYVRFMKIKQVLYKYNQLYEEYYYYSNIDQSLIDKLHICLSIELEENSLSINSYKEKIDIIEIMNKVKLFIAQIETISILIETMIINIKENTLKVEISKWVDTPYHNTVCFSHKTICHEKCGLSYHDKTGTKYFLNCASFSSSKTCNKCGCDSENHMHVRKILQNSPENFPSISNMVTYITKLNEKRKILLEEFTLIIQQMIKVVALNKISGALHEKIILCLKISQNINEVNHLTVRNKPEFTFDLINDTKIKIFEIDILMIKIEELENCNKFNSQKINTVIWVDTNIENTVCLVHRTLCHESCGLFITNGISSNFLCNCVCFIETSYCKECRCLPDFHVLIKKKLIHTVEIFKTKEEISNSLYRYYQQLETICEDLKKLKNILQRKNPHLNVLKAIISKAESSMKKSNSILDKRKKLIVSNEGKFYLFNDLKLKISELESYIKNEKSMMKSIRNSHFVVHVEEWIEVDYHSTVCSSHKKICHEDCSLEYIEKAGDEAFLDCGAFKNLKNCISCGCEYIMHMHIKKINKIEAQYYNREEIEFKCEEITNEIEIRKTTLLEVYRVVQKYFTDDDIPNYIYQRVQALCF</sequence>
<feature type="domain" description="DUF8206" evidence="1">
    <location>
        <begin position="1501"/>
        <end position="1552"/>
    </location>
</feature>
<dbReference type="EMBL" id="MPUH01000373">
    <property type="protein sequence ID" value="OMJ81617.1"/>
    <property type="molecule type" value="Genomic_DNA"/>
</dbReference>
<evidence type="ECO:0000313" key="3">
    <source>
        <dbReference type="Proteomes" id="UP000187209"/>
    </source>
</evidence>
<keyword evidence="3" id="KW-1185">Reference proteome</keyword>
<feature type="domain" description="DUF8206" evidence="1">
    <location>
        <begin position="662"/>
        <end position="721"/>
    </location>
</feature>
<reference evidence="2 3" key="1">
    <citation type="submission" date="2016-11" db="EMBL/GenBank/DDBJ databases">
        <title>The macronuclear genome of Stentor coeruleus: a giant cell with tiny introns.</title>
        <authorList>
            <person name="Slabodnick M."/>
            <person name="Ruby J.G."/>
            <person name="Reiff S.B."/>
            <person name="Swart E.C."/>
            <person name="Gosai S."/>
            <person name="Prabakaran S."/>
            <person name="Witkowska E."/>
            <person name="Larue G.E."/>
            <person name="Fisher S."/>
            <person name="Freeman R.M."/>
            <person name="Gunawardena J."/>
            <person name="Chu W."/>
            <person name="Stover N.A."/>
            <person name="Gregory B.D."/>
            <person name="Nowacki M."/>
            <person name="Derisi J."/>
            <person name="Roy S.W."/>
            <person name="Marshall W.F."/>
            <person name="Sood P."/>
        </authorList>
    </citation>
    <scope>NUCLEOTIDE SEQUENCE [LARGE SCALE GENOMIC DNA]</scope>
    <source>
        <strain evidence="2">WM001</strain>
    </source>
</reference>
<dbReference type="InterPro" id="IPR058519">
    <property type="entry name" value="DUF8206"/>
</dbReference>
<comment type="caution">
    <text evidence="2">The sequence shown here is derived from an EMBL/GenBank/DDBJ whole genome shotgun (WGS) entry which is preliminary data.</text>
</comment>
<dbReference type="Proteomes" id="UP000187209">
    <property type="component" value="Unassembled WGS sequence"/>
</dbReference>
<gene>
    <name evidence="2" type="ORF">SteCoe_17890</name>
</gene>
<proteinExistence type="predicted"/>
<protein>
    <recommendedName>
        <fullName evidence="1">DUF8206 domain-containing protein</fullName>
    </recommendedName>
</protein>
<dbReference type="PANTHER" id="PTHR32046">
    <property type="entry name" value="G DOMAIN-CONTAINING PROTEIN"/>
    <property type="match status" value="1"/>
</dbReference>
<evidence type="ECO:0000313" key="2">
    <source>
        <dbReference type="EMBL" id="OMJ81617.1"/>
    </source>
</evidence>
<feature type="domain" description="DUF8206" evidence="1">
    <location>
        <begin position="1130"/>
        <end position="1187"/>
    </location>
</feature>
<dbReference type="Pfam" id="PF26633">
    <property type="entry name" value="DUF8206"/>
    <property type="match status" value="3"/>
</dbReference>
<evidence type="ECO:0000259" key="1">
    <source>
        <dbReference type="Pfam" id="PF26633"/>
    </source>
</evidence>